<comment type="caution">
    <text evidence="1">The sequence shown here is derived from an EMBL/GenBank/DDBJ whole genome shotgun (WGS) entry which is preliminary data.</text>
</comment>
<reference evidence="1 2" key="1">
    <citation type="journal article" date="2023" name="Science">
        <title>Complex scaffold remodeling in plant triterpene biosynthesis.</title>
        <authorList>
            <person name="De La Pena R."/>
            <person name="Hodgson H."/>
            <person name="Liu J.C."/>
            <person name="Stephenson M.J."/>
            <person name="Martin A.C."/>
            <person name="Owen C."/>
            <person name="Harkess A."/>
            <person name="Leebens-Mack J."/>
            <person name="Jimenez L.E."/>
            <person name="Osbourn A."/>
            <person name="Sattely E.S."/>
        </authorList>
    </citation>
    <scope>NUCLEOTIDE SEQUENCE [LARGE SCALE GENOMIC DNA]</scope>
    <source>
        <strain evidence="2">cv. JPN11</strain>
        <tissue evidence="1">Leaf</tissue>
    </source>
</reference>
<protein>
    <submittedName>
        <fullName evidence="1">Lysine-specific demethylase JMJ25-like</fullName>
    </submittedName>
</protein>
<name>A0ACC1WZG4_MELAZ</name>
<dbReference type="Proteomes" id="UP001164539">
    <property type="component" value="Chromosome 13"/>
</dbReference>
<proteinExistence type="predicted"/>
<keyword evidence="2" id="KW-1185">Reference proteome</keyword>
<evidence type="ECO:0000313" key="2">
    <source>
        <dbReference type="Proteomes" id="UP001164539"/>
    </source>
</evidence>
<dbReference type="EMBL" id="CM051406">
    <property type="protein sequence ID" value="KAJ4703350.1"/>
    <property type="molecule type" value="Genomic_DNA"/>
</dbReference>
<sequence length="1003" mass="115076">MQEDVPLPDHLRCKRTDGKQWRCNRRVMDDKKLCEVHHLQGRHRQKRERVPESLKIQRKKKIFKVQQKPEIRARKSKKLKRKKKRVIGESEALDGALKKMKLKRGDLPLELIRMVLKREDEKRKRQKDSDFEDEDNCYNSNNSDTDGEFTQELPNGLMAISSIYSSTNTDNAGTSCAVKIGAEPSAVARRRFRSKNIEPMPVGTLQVVPYKRDVVNLRRRKKCHWCRRRGQSLIKCSSCRKLFFCLDCIREWYFDTQEDVKKACPVCRGTCGCKACSSSQYRDIDSKDLLRCNSEVDNVLHFHYLICMLLPVVRQINQVQSSELEIEAKMKGQKPSEVQIQQVDFKYNGQYCCSNCKTSTVDFHRRCANCSYTLCLSCCQDILRGSLSGSIRTLLCKCPNRQKVRTSGVRLPDKESLNSYKQGHDDTYFDSSARLPSWKDPDGSAGISCPPTEFGGCGDSLLDLRCVFPSCWTKELEISAEQIVGCYELPETIDMFSCCSFCIGIDHEVNETKQLQEAATRESSNDNFLFYPTLMDIHGDKLEHFQKHWRKGQPVIVQNVLQITSEISWDPIVMFCTYLKNSGPKSENDDGAVKETGCSDWFEVEIGVRQLFLGSLRGPKHADMCNEKLKLKGWLSSHLFQEQFPAHYAEIIHGLPLPEYMDPKSGVLNIATKLPQEIPKPDLGPSVYISYGSGEELAQGDSVTKLCYDLCDVVNVLAYTTDVPVSTKELNNIRELMQRHTDQAQRDSTEVSLEQKKAKRMRGKSWMDGENMEAGLCDMFGEEITTPEACDVNLRNRNFSQDGEYDTDSDSDSLRLGCGTIRSSKTSEKRKQFRARKNNSNYFRKERVAESCGAQWDVFRRQDVPKLIEYLRRHSNEFPHENSFQDHVVHPILDQNFFLDATHKIRLKEEFEIEPWTFEQHVGEAVIIPAGCPYQIRNLKSCVNVVLDFISPENVTECIQLIDELRLLPSDHKAKANKFEVKKMALYGISTAVKEIRELTCAE</sequence>
<evidence type="ECO:0000313" key="1">
    <source>
        <dbReference type="EMBL" id="KAJ4703350.1"/>
    </source>
</evidence>
<gene>
    <name evidence="1" type="ORF">OWV82_023272</name>
</gene>
<accession>A0ACC1WZG4</accession>
<organism evidence="1 2">
    <name type="scientific">Melia azedarach</name>
    <name type="common">Chinaberry tree</name>
    <dbReference type="NCBI Taxonomy" id="155640"/>
    <lineage>
        <taxon>Eukaryota</taxon>
        <taxon>Viridiplantae</taxon>
        <taxon>Streptophyta</taxon>
        <taxon>Embryophyta</taxon>
        <taxon>Tracheophyta</taxon>
        <taxon>Spermatophyta</taxon>
        <taxon>Magnoliopsida</taxon>
        <taxon>eudicotyledons</taxon>
        <taxon>Gunneridae</taxon>
        <taxon>Pentapetalae</taxon>
        <taxon>rosids</taxon>
        <taxon>malvids</taxon>
        <taxon>Sapindales</taxon>
        <taxon>Meliaceae</taxon>
        <taxon>Melia</taxon>
    </lineage>
</organism>